<evidence type="ECO:0000313" key="3">
    <source>
        <dbReference type="Proteomes" id="UP000217545"/>
    </source>
</evidence>
<dbReference type="EMBL" id="CP010784">
    <property type="protein sequence ID" value="ATF04578.1"/>
    <property type="molecule type" value="Genomic_DNA"/>
</dbReference>
<evidence type="ECO:0000256" key="1">
    <source>
        <dbReference type="SAM" id="Phobius"/>
    </source>
</evidence>
<dbReference type="AlphaFoldDB" id="A0AAD0EBN9"/>
<keyword evidence="1" id="KW-0812">Transmembrane</keyword>
<sequence>MDWLEFLNVPCPPNWFWWSVLAVIFGTLAVLYFAVGGPFAGWVVAAVVGIFAAFAWDLFKA</sequence>
<dbReference type="GeneID" id="31844923"/>
<protein>
    <submittedName>
        <fullName evidence="2">Uncharacterized protein</fullName>
    </submittedName>
</protein>
<feature type="transmembrane region" description="Helical" evidence="1">
    <location>
        <begin position="42"/>
        <end position="59"/>
    </location>
</feature>
<keyword evidence="1" id="KW-0472">Membrane</keyword>
<gene>
    <name evidence="2" type="ORF">PhaeoP63_00470</name>
</gene>
<evidence type="ECO:0000313" key="2">
    <source>
        <dbReference type="EMBL" id="ATF04578.1"/>
    </source>
</evidence>
<dbReference type="RefSeq" id="WP_024095976.1">
    <property type="nucleotide sequence ID" value="NZ_CP010588.1"/>
</dbReference>
<name>A0AAD0EBN9_9RHOB</name>
<organism evidence="2 3">
    <name type="scientific">Phaeobacter gallaeciensis</name>
    <dbReference type="NCBI Taxonomy" id="60890"/>
    <lineage>
        <taxon>Bacteria</taxon>
        <taxon>Pseudomonadati</taxon>
        <taxon>Pseudomonadota</taxon>
        <taxon>Alphaproteobacteria</taxon>
        <taxon>Rhodobacterales</taxon>
        <taxon>Roseobacteraceae</taxon>
        <taxon>Phaeobacter</taxon>
    </lineage>
</organism>
<accession>A0AAD0EBN9</accession>
<dbReference type="Proteomes" id="UP000217545">
    <property type="component" value="Chromosome"/>
</dbReference>
<feature type="transmembrane region" description="Helical" evidence="1">
    <location>
        <begin position="15"/>
        <end position="35"/>
    </location>
</feature>
<proteinExistence type="predicted"/>
<keyword evidence="1" id="KW-1133">Transmembrane helix</keyword>
<reference evidence="2 3" key="1">
    <citation type="journal article" date="2017" name="Front. Microbiol.">
        <title>Phaeobacter piscinae sp. nov., a species of the Roseobacter group and potential aquaculture probiont.</title>
        <authorList>
            <person name="Sonnenschein E.C."/>
            <person name="Phippen C.B.W."/>
            <person name="Nielsen K.F."/>
            <person name="Mateiu R.V."/>
            <person name="Melchiorsen J."/>
            <person name="Gram L."/>
            <person name="Overmann J."/>
            <person name="Freese H.M."/>
        </authorList>
    </citation>
    <scope>NUCLEOTIDE SEQUENCE [LARGE SCALE GENOMIC DNA]</scope>
    <source>
        <strain evidence="2 3">P63</strain>
    </source>
</reference>